<evidence type="ECO:0000313" key="1">
    <source>
        <dbReference type="EMBL" id="TMS33258.1"/>
    </source>
</evidence>
<comment type="caution">
    <text evidence="1">The sequence shown here is derived from an EMBL/GenBank/DDBJ whole genome shotgun (WGS) entry which is preliminary data.</text>
</comment>
<reference evidence="1 2" key="2">
    <citation type="journal article" date="2019" name="G3 (Bethesda)">
        <title>Hybrid Assembly of the Genome of the Entomopathogenic Nematode Steinernema carpocapsae Identifies the X-Chromosome.</title>
        <authorList>
            <person name="Serra L."/>
            <person name="Macchietto M."/>
            <person name="Macias-Munoz A."/>
            <person name="McGill C.J."/>
            <person name="Rodriguez I.M."/>
            <person name="Rodriguez B."/>
            <person name="Murad R."/>
            <person name="Mortazavi A."/>
        </authorList>
    </citation>
    <scope>NUCLEOTIDE SEQUENCE [LARGE SCALE GENOMIC DNA]</scope>
    <source>
        <strain evidence="1 2">ALL</strain>
    </source>
</reference>
<gene>
    <name evidence="1" type="ORF">L596_001018</name>
</gene>
<evidence type="ECO:0000313" key="2">
    <source>
        <dbReference type="Proteomes" id="UP000298663"/>
    </source>
</evidence>
<protein>
    <submittedName>
        <fullName evidence="1">Uncharacterized protein</fullName>
    </submittedName>
</protein>
<proteinExistence type="predicted"/>
<keyword evidence="2" id="KW-1185">Reference proteome</keyword>
<dbReference type="Proteomes" id="UP000298663">
    <property type="component" value="Unassembled WGS sequence"/>
</dbReference>
<sequence length="98" mass="11149">MEGTDVRQSSKFIPGKLGSGIFDRNNKPSRSLRGDISLIGFLWARSSVTDEGDLDMRVFYIRDLGCSAEKRLSLMLERCELCLNCDVKQHDKVLFKYA</sequence>
<organism evidence="1 2">
    <name type="scientific">Steinernema carpocapsae</name>
    <name type="common">Entomopathogenic nematode</name>
    <dbReference type="NCBI Taxonomy" id="34508"/>
    <lineage>
        <taxon>Eukaryota</taxon>
        <taxon>Metazoa</taxon>
        <taxon>Ecdysozoa</taxon>
        <taxon>Nematoda</taxon>
        <taxon>Chromadorea</taxon>
        <taxon>Rhabditida</taxon>
        <taxon>Tylenchina</taxon>
        <taxon>Panagrolaimomorpha</taxon>
        <taxon>Strongyloidoidea</taxon>
        <taxon>Steinernematidae</taxon>
        <taxon>Steinernema</taxon>
    </lineage>
</organism>
<reference evidence="1 2" key="1">
    <citation type="journal article" date="2015" name="Genome Biol.">
        <title>Comparative genomics of Steinernema reveals deeply conserved gene regulatory networks.</title>
        <authorList>
            <person name="Dillman A.R."/>
            <person name="Macchietto M."/>
            <person name="Porter C.F."/>
            <person name="Rogers A."/>
            <person name="Williams B."/>
            <person name="Antoshechkin I."/>
            <person name="Lee M.M."/>
            <person name="Goodwin Z."/>
            <person name="Lu X."/>
            <person name="Lewis E.E."/>
            <person name="Goodrich-Blair H."/>
            <person name="Stock S.P."/>
            <person name="Adams B.J."/>
            <person name="Sternberg P.W."/>
            <person name="Mortazavi A."/>
        </authorList>
    </citation>
    <scope>NUCLEOTIDE SEQUENCE [LARGE SCALE GENOMIC DNA]</scope>
    <source>
        <strain evidence="1 2">ALL</strain>
    </source>
</reference>
<dbReference type="EMBL" id="AZBU02000001">
    <property type="protein sequence ID" value="TMS33258.1"/>
    <property type="molecule type" value="Genomic_DNA"/>
</dbReference>
<dbReference type="AlphaFoldDB" id="A0A4U8UP17"/>
<accession>A0A4U8UP17</accession>
<name>A0A4U8UP17_STECR</name>